<reference evidence="2 3" key="1">
    <citation type="journal article" date="2008" name="J. Bacteriol.">
        <title>Comparative genome analysis of 'Candidatus Phytoplasma australiense' (subgroup tuf-Australia I; rp-A) and 'Ca. Phytoplasma asteris' strains OY-M and AY-WB.</title>
        <authorList>
            <person name="Tran-Nguyen L.T."/>
            <person name="Kube M."/>
            <person name="Schneider B."/>
            <person name="Reinhardt R."/>
            <person name="Gibb K.S."/>
        </authorList>
    </citation>
    <scope>NUCLEOTIDE SEQUENCE [LARGE SCALE GENOMIC DNA]</scope>
</reference>
<keyword evidence="1" id="KW-0812">Transmembrane</keyword>
<sequence length="123" mass="13834">MNTIPKKAVIKKNKLQPSDSRPYTNLLKNKYFHIAIFFIALLLNLVIIYLLKNTYFTDDPADLETKCHLTAIFSGMFLGGFILGIKKGTIGVSLGVFLGATLAMWLSFLTEGNIISWIYRLNS</sequence>
<keyword evidence="1" id="KW-0472">Membrane</keyword>
<evidence type="ECO:0000313" key="3">
    <source>
        <dbReference type="Proteomes" id="UP000008323"/>
    </source>
</evidence>
<dbReference type="STRING" id="59748.PA0533"/>
<proteinExistence type="predicted"/>
<name>B1VA94_PHYAS</name>
<feature type="transmembrane region" description="Helical" evidence="1">
    <location>
        <begin position="31"/>
        <end position="51"/>
    </location>
</feature>
<feature type="transmembrane region" description="Helical" evidence="1">
    <location>
        <begin position="90"/>
        <end position="110"/>
    </location>
</feature>
<accession>B1VA94</accession>
<dbReference type="EMBL" id="AM422018">
    <property type="protein sequence ID" value="CAM11867.1"/>
    <property type="molecule type" value="Genomic_DNA"/>
</dbReference>
<dbReference type="Proteomes" id="UP000008323">
    <property type="component" value="Chromosome"/>
</dbReference>
<dbReference type="KEGG" id="pal:PA0533"/>
<evidence type="ECO:0000313" key="2">
    <source>
        <dbReference type="EMBL" id="CAM11867.1"/>
    </source>
</evidence>
<protein>
    <submittedName>
        <fullName evidence="2">Uncharacterized protein</fullName>
    </submittedName>
</protein>
<keyword evidence="1" id="KW-1133">Transmembrane helix</keyword>
<evidence type="ECO:0000256" key="1">
    <source>
        <dbReference type="SAM" id="Phobius"/>
    </source>
</evidence>
<feature type="transmembrane region" description="Helical" evidence="1">
    <location>
        <begin position="63"/>
        <end position="84"/>
    </location>
</feature>
<organism evidence="2 3">
    <name type="scientific">Phytoplasma australiense</name>
    <dbReference type="NCBI Taxonomy" id="59748"/>
    <lineage>
        <taxon>Bacteria</taxon>
        <taxon>Bacillati</taxon>
        <taxon>Mycoplasmatota</taxon>
        <taxon>Mollicutes</taxon>
        <taxon>Acholeplasmatales</taxon>
        <taxon>Acholeplasmataceae</taxon>
        <taxon>Candidatus Phytoplasma</taxon>
        <taxon>16SrXII (Stolbur group)</taxon>
    </lineage>
</organism>
<gene>
    <name evidence="2" type="ordered locus">PA0533</name>
</gene>
<dbReference type="AlphaFoldDB" id="B1VA94"/>